<dbReference type="PANTHER" id="PTHR36509:SF2">
    <property type="entry name" value="BLL3101 PROTEIN"/>
    <property type="match status" value="1"/>
</dbReference>
<evidence type="ECO:0000256" key="1">
    <source>
        <dbReference type="SAM" id="SignalP"/>
    </source>
</evidence>
<name>A0A4Y9EPT4_9SPHN</name>
<sequence>MRNILTAAALALLIALPGAAATTKPAAKAPAKAAAAKPASKPAVAKPEPVVTPLEESAELAHVRGAFQFGFPVYEMMRTRANYMATTAKLGVPGVNHFLPRLTLADAASREVTTPNNDTLYSSAWLDLSGGPVTLTMPALPRRYHSAALMDLFTDNTSVLGTRMGGVGGNVLLVGPDWQGRAPEGIPVVRSATNDAWMLVRVVVNGQDDLINAADAIKQFSLKPEIALKDLKPVTAVPTLVPDAKTFLAVVNEALGRGPVPANDAARMAKFADIGIVPGDKDAFAKLTPEQQALWNRALPQLRAELRTGLAAGEPVNGWTISAANAGQFGDDDATRAKVALGGLAALPRQEAAYFRTSVDKEGAPLAGKGTGYYLRLPANMPIGAFWSLTVYQQEKDGRLFFYDTPSKRYAITDRTKFLHVDRNGSVELFLQTAKPFGERAVNWLPIPPGPFVLVFRAYLPRGSIVDGSFALPGVEKVEPISTTEPKE</sequence>
<feature type="domain" description="DUF1214" evidence="2">
    <location>
        <begin position="351"/>
        <end position="462"/>
    </location>
</feature>
<keyword evidence="1" id="KW-0732">Signal</keyword>
<evidence type="ECO:0000259" key="2">
    <source>
        <dbReference type="Pfam" id="PF06742"/>
    </source>
</evidence>
<feature type="signal peptide" evidence="1">
    <location>
        <begin position="1"/>
        <end position="20"/>
    </location>
</feature>
<dbReference type="OrthoDB" id="9777345at2"/>
<dbReference type="InterPro" id="IPR037050">
    <property type="entry name" value="DUF1254_sf"/>
</dbReference>
<dbReference type="InterPro" id="IPR010679">
    <property type="entry name" value="DUF1254"/>
</dbReference>
<dbReference type="SUPFAM" id="SSF160935">
    <property type="entry name" value="VPA0735-like"/>
    <property type="match status" value="1"/>
</dbReference>
<proteinExistence type="predicted"/>
<dbReference type="Pfam" id="PF06742">
    <property type="entry name" value="DUF1214"/>
    <property type="match status" value="1"/>
</dbReference>
<dbReference type="Gene3D" id="2.60.40.1610">
    <property type="entry name" value="Domain of unknown function DUF1254"/>
    <property type="match status" value="1"/>
</dbReference>
<comment type="caution">
    <text evidence="4">The sequence shown here is derived from an EMBL/GenBank/DDBJ whole genome shotgun (WGS) entry which is preliminary data.</text>
</comment>
<dbReference type="AlphaFoldDB" id="A0A4Y9EPT4"/>
<dbReference type="Proteomes" id="UP000297737">
    <property type="component" value="Unassembled WGS sequence"/>
</dbReference>
<reference evidence="4 5" key="1">
    <citation type="submission" date="2019-02" db="EMBL/GenBank/DDBJ databases">
        <title>Polymorphobacter sp. isolated from the lake at the Tibet of China.</title>
        <authorList>
            <person name="Li A."/>
        </authorList>
    </citation>
    <scope>NUCLEOTIDE SEQUENCE [LARGE SCALE GENOMIC DNA]</scope>
    <source>
        <strain evidence="4 5">DJ1R-1</strain>
    </source>
</reference>
<organism evidence="4 5">
    <name type="scientific">Glacieibacterium arshaanense</name>
    <dbReference type="NCBI Taxonomy" id="2511025"/>
    <lineage>
        <taxon>Bacteria</taxon>
        <taxon>Pseudomonadati</taxon>
        <taxon>Pseudomonadota</taxon>
        <taxon>Alphaproteobacteria</taxon>
        <taxon>Sphingomonadales</taxon>
        <taxon>Sphingosinicellaceae</taxon>
        <taxon>Glacieibacterium</taxon>
    </lineage>
</organism>
<protein>
    <submittedName>
        <fullName evidence="4">DUF1254 domain-containing protein</fullName>
    </submittedName>
</protein>
<dbReference type="PANTHER" id="PTHR36509">
    <property type="entry name" value="BLL3101 PROTEIN"/>
    <property type="match status" value="1"/>
</dbReference>
<feature type="domain" description="DUF1254" evidence="3">
    <location>
        <begin position="95"/>
        <end position="224"/>
    </location>
</feature>
<feature type="chain" id="PRO_5021403762" evidence="1">
    <location>
        <begin position="21"/>
        <end position="488"/>
    </location>
</feature>
<dbReference type="InterPro" id="IPR010621">
    <property type="entry name" value="DUF1214"/>
</dbReference>
<dbReference type="Pfam" id="PF06863">
    <property type="entry name" value="DUF1254"/>
    <property type="match status" value="1"/>
</dbReference>
<evidence type="ECO:0000313" key="4">
    <source>
        <dbReference type="EMBL" id="TFU05627.1"/>
    </source>
</evidence>
<dbReference type="Gene3D" id="2.60.120.600">
    <property type="entry name" value="Domain of unknown function DUF1214, C-terminal domain"/>
    <property type="match status" value="1"/>
</dbReference>
<dbReference type="InterPro" id="IPR037049">
    <property type="entry name" value="DUF1214_C_sf"/>
</dbReference>
<accession>A0A4Y9EPT4</accession>
<keyword evidence="5" id="KW-1185">Reference proteome</keyword>
<dbReference type="RefSeq" id="WP_135244352.1">
    <property type="nucleotide sequence ID" value="NZ_SIHO01000001.1"/>
</dbReference>
<evidence type="ECO:0000313" key="5">
    <source>
        <dbReference type="Proteomes" id="UP000297737"/>
    </source>
</evidence>
<gene>
    <name evidence="4" type="ORF">EUV02_00905</name>
</gene>
<evidence type="ECO:0000259" key="3">
    <source>
        <dbReference type="Pfam" id="PF06863"/>
    </source>
</evidence>
<dbReference type="EMBL" id="SIHO01000001">
    <property type="protein sequence ID" value="TFU05627.1"/>
    <property type="molecule type" value="Genomic_DNA"/>
</dbReference>